<feature type="domain" description="Phospholipid/glycerol acyltransferase" evidence="4">
    <location>
        <begin position="60"/>
        <end position="181"/>
    </location>
</feature>
<dbReference type="Pfam" id="PF01553">
    <property type="entry name" value="Acyltransferase"/>
    <property type="match status" value="1"/>
</dbReference>
<dbReference type="PANTHER" id="PTHR10434:SF11">
    <property type="entry name" value="1-ACYL-SN-GLYCEROL-3-PHOSPHATE ACYLTRANSFERASE"/>
    <property type="match status" value="1"/>
</dbReference>
<protein>
    <submittedName>
        <fullName evidence="5">1-acyl-sn-glycerol-3-phosphate acyltransferase</fullName>
    </submittedName>
</protein>
<sequence length="240" mass="27310">MQNRAGHIRNIFRFCCGKGRRNSILVVSSSRLSNCIAYAIRVLCGCIVRSFPEHHFNRPVVFYSNHTSNLDFPVIWAALPKKIRANLRPLAAEDYWSKGKLRRFLSLKIFQAILIARKAVNRENNPIQKMEQALSEGSSLIIFPEGTRSLSGEIGEFKPGIHHLASSDRQLAFVPVYLENLFRILPKGERFPLPLVAMLYIGDPIYLGPEETKEDFLQRTRKALIDLNPNPTQRAHADSN</sequence>
<evidence type="ECO:0000313" key="6">
    <source>
        <dbReference type="Proteomes" id="UP000247099"/>
    </source>
</evidence>
<dbReference type="AlphaFoldDB" id="A0A317ZLD5"/>
<keyword evidence="3 5" id="KW-0012">Acyltransferase</keyword>
<dbReference type="GO" id="GO:0006654">
    <property type="term" value="P:phosphatidic acid biosynthetic process"/>
    <property type="evidence" value="ECO:0007669"/>
    <property type="project" value="TreeGrafter"/>
</dbReference>
<dbReference type="GO" id="GO:0003841">
    <property type="term" value="F:1-acylglycerol-3-phosphate O-acyltransferase activity"/>
    <property type="evidence" value="ECO:0007669"/>
    <property type="project" value="TreeGrafter"/>
</dbReference>
<accession>A0A317ZLD5</accession>
<dbReference type="EMBL" id="QHJQ01000002">
    <property type="protein sequence ID" value="PXA04977.1"/>
    <property type="molecule type" value="Genomic_DNA"/>
</dbReference>
<comment type="pathway">
    <text evidence="1">Lipid metabolism.</text>
</comment>
<dbReference type="CDD" id="cd07989">
    <property type="entry name" value="LPLAT_AGPAT-like"/>
    <property type="match status" value="1"/>
</dbReference>
<evidence type="ECO:0000256" key="3">
    <source>
        <dbReference type="ARBA" id="ARBA00023315"/>
    </source>
</evidence>
<dbReference type="InParanoid" id="A0A317ZLD5"/>
<dbReference type="InterPro" id="IPR002123">
    <property type="entry name" value="Plipid/glycerol_acylTrfase"/>
</dbReference>
<keyword evidence="2 5" id="KW-0808">Transferase</keyword>
<proteinExistence type="predicted"/>
<dbReference type="Proteomes" id="UP000247099">
    <property type="component" value="Unassembled WGS sequence"/>
</dbReference>
<reference evidence="5 6" key="1">
    <citation type="submission" date="2018-05" db="EMBL/GenBank/DDBJ databases">
        <title>Coraliomargarita sinensis sp. nov., isolated from a marine solar saltern.</title>
        <authorList>
            <person name="Zhou L.Y."/>
        </authorList>
    </citation>
    <scope>NUCLEOTIDE SEQUENCE [LARGE SCALE GENOMIC DNA]</scope>
    <source>
        <strain evidence="5 6">WN38</strain>
    </source>
</reference>
<evidence type="ECO:0000259" key="4">
    <source>
        <dbReference type="SMART" id="SM00563"/>
    </source>
</evidence>
<comment type="caution">
    <text evidence="5">The sequence shown here is derived from an EMBL/GenBank/DDBJ whole genome shotgun (WGS) entry which is preliminary data.</text>
</comment>
<name>A0A317ZLD5_9BACT</name>
<gene>
    <name evidence="5" type="ORF">DDZ13_03145</name>
</gene>
<evidence type="ECO:0000256" key="2">
    <source>
        <dbReference type="ARBA" id="ARBA00022679"/>
    </source>
</evidence>
<keyword evidence="6" id="KW-1185">Reference proteome</keyword>
<dbReference type="SMART" id="SM00563">
    <property type="entry name" value="PlsC"/>
    <property type="match status" value="1"/>
</dbReference>
<dbReference type="PANTHER" id="PTHR10434">
    <property type="entry name" value="1-ACYL-SN-GLYCEROL-3-PHOSPHATE ACYLTRANSFERASE"/>
    <property type="match status" value="1"/>
</dbReference>
<evidence type="ECO:0000313" key="5">
    <source>
        <dbReference type="EMBL" id="PXA04977.1"/>
    </source>
</evidence>
<evidence type="ECO:0000256" key="1">
    <source>
        <dbReference type="ARBA" id="ARBA00005189"/>
    </source>
</evidence>
<dbReference type="SUPFAM" id="SSF69593">
    <property type="entry name" value="Glycerol-3-phosphate (1)-acyltransferase"/>
    <property type="match status" value="1"/>
</dbReference>
<organism evidence="5 6">
    <name type="scientific">Coraliomargarita sinensis</name>
    <dbReference type="NCBI Taxonomy" id="2174842"/>
    <lineage>
        <taxon>Bacteria</taxon>
        <taxon>Pseudomonadati</taxon>
        <taxon>Verrucomicrobiota</taxon>
        <taxon>Opitutia</taxon>
        <taxon>Puniceicoccales</taxon>
        <taxon>Coraliomargaritaceae</taxon>
        <taxon>Coraliomargarita</taxon>
    </lineage>
</organism>